<keyword evidence="2" id="KW-0472">Membrane</keyword>
<evidence type="ECO:0000313" key="3">
    <source>
        <dbReference type="EMBL" id="EEH58807.1"/>
    </source>
</evidence>
<dbReference type="PANTHER" id="PTHR13890">
    <property type="entry name" value="RNA SPLICING PROTEIN MRS2, MITOCHONDRIAL"/>
    <property type="match status" value="1"/>
</dbReference>
<dbReference type="InterPro" id="IPR039204">
    <property type="entry name" value="MRS2-like"/>
</dbReference>
<dbReference type="RefSeq" id="XP_003057162.1">
    <property type="nucleotide sequence ID" value="XM_003057116.1"/>
</dbReference>
<dbReference type="AlphaFoldDB" id="C1MNS9"/>
<keyword evidence="2" id="KW-0812">Transmembrane</keyword>
<dbReference type="KEGG" id="mpp:MICPUCDRAFT_56015"/>
<comment type="similarity">
    <text evidence="1">Belongs to the CorA metal ion transporter (MIT) (TC 1.A.35.5) family.</text>
</comment>
<keyword evidence="4" id="KW-1185">Reference proteome</keyword>
<evidence type="ECO:0000256" key="1">
    <source>
        <dbReference type="ARBA" id="ARBA00007535"/>
    </source>
</evidence>
<evidence type="ECO:0000313" key="4">
    <source>
        <dbReference type="Proteomes" id="UP000001876"/>
    </source>
</evidence>
<dbReference type="OMA" id="DATQEIW"/>
<dbReference type="Proteomes" id="UP000001876">
    <property type="component" value="Unassembled WGS sequence"/>
</dbReference>
<evidence type="ECO:0000256" key="2">
    <source>
        <dbReference type="SAM" id="Phobius"/>
    </source>
</evidence>
<proteinExistence type="inferred from homology"/>
<dbReference type="OrthoDB" id="10251508at2759"/>
<organism evidence="4">
    <name type="scientific">Micromonas pusilla (strain CCMP1545)</name>
    <name type="common">Picoplanktonic green alga</name>
    <dbReference type="NCBI Taxonomy" id="564608"/>
    <lineage>
        <taxon>Eukaryota</taxon>
        <taxon>Viridiplantae</taxon>
        <taxon>Chlorophyta</taxon>
        <taxon>Mamiellophyceae</taxon>
        <taxon>Mamiellales</taxon>
        <taxon>Mamiellaceae</taxon>
        <taxon>Micromonas</taxon>
    </lineage>
</organism>
<feature type="transmembrane region" description="Helical" evidence="2">
    <location>
        <begin position="50"/>
        <end position="69"/>
    </location>
</feature>
<keyword evidence="2" id="KW-1133">Transmembrane helix</keyword>
<dbReference type="GO" id="GO:0015095">
    <property type="term" value="F:magnesium ion transmembrane transporter activity"/>
    <property type="evidence" value="ECO:0007669"/>
    <property type="project" value="TreeGrafter"/>
</dbReference>
<feature type="transmembrane region" description="Helical" evidence="2">
    <location>
        <begin position="81"/>
        <end position="101"/>
    </location>
</feature>
<dbReference type="PANTHER" id="PTHR13890:SF42">
    <property type="entry name" value="MAGNESIUM TRANSPORTER"/>
    <property type="match status" value="1"/>
</dbReference>
<dbReference type="GeneID" id="9682137"/>
<sequence length="226" mass="24508">MGLLQTHLWRIRAAGGELAEIAQSVESTREVWELYLDGVRNRTVRLNLQATIATLAMTVIAVPASLAGMNLTHGFEEASPAIFWGLTGGLACVSSTTWLAFMRTYWSPGGAAAKRADDLRALRFVLNRMDDLDDVMRAKGTGAGDGEGDEGDGYGGDVRSKDDLLRAISSCAGGAKRDGLISQAKTLDPAAMDLIFKVFDRDGDGRIDPSKEWVIRPWPIKRADDH</sequence>
<protein>
    <submittedName>
        <fullName evidence="3">Predicted protein</fullName>
    </submittedName>
</protein>
<accession>C1MNS9</accession>
<gene>
    <name evidence="3" type="ORF">MICPUCDRAFT_56015</name>
</gene>
<name>C1MNS9_MICPC</name>
<reference evidence="3 4" key="1">
    <citation type="journal article" date="2009" name="Science">
        <title>Green evolution and dynamic adaptations revealed by genomes of the marine picoeukaryotes Micromonas.</title>
        <authorList>
            <person name="Worden A.Z."/>
            <person name="Lee J.H."/>
            <person name="Mock T."/>
            <person name="Rouze P."/>
            <person name="Simmons M.P."/>
            <person name="Aerts A.L."/>
            <person name="Allen A.E."/>
            <person name="Cuvelier M.L."/>
            <person name="Derelle E."/>
            <person name="Everett M.V."/>
            <person name="Foulon E."/>
            <person name="Grimwood J."/>
            <person name="Gundlach H."/>
            <person name="Henrissat B."/>
            <person name="Napoli C."/>
            <person name="McDonald S.M."/>
            <person name="Parker M.S."/>
            <person name="Rombauts S."/>
            <person name="Salamov A."/>
            <person name="Von Dassow P."/>
            <person name="Badger J.H."/>
            <person name="Coutinho P.M."/>
            <person name="Demir E."/>
            <person name="Dubchak I."/>
            <person name="Gentemann C."/>
            <person name="Eikrem W."/>
            <person name="Gready J.E."/>
            <person name="John U."/>
            <person name="Lanier W."/>
            <person name="Lindquist E.A."/>
            <person name="Lucas S."/>
            <person name="Mayer K.F."/>
            <person name="Moreau H."/>
            <person name="Not F."/>
            <person name="Otillar R."/>
            <person name="Panaud O."/>
            <person name="Pangilinan J."/>
            <person name="Paulsen I."/>
            <person name="Piegu B."/>
            <person name="Poliakov A."/>
            <person name="Robbens S."/>
            <person name="Schmutz J."/>
            <person name="Toulza E."/>
            <person name="Wyss T."/>
            <person name="Zelensky A."/>
            <person name="Zhou K."/>
            <person name="Armbrust E.V."/>
            <person name="Bhattacharya D."/>
            <person name="Goodenough U.W."/>
            <person name="Van de Peer Y."/>
            <person name="Grigoriev I.V."/>
        </authorList>
    </citation>
    <scope>NUCLEOTIDE SEQUENCE [LARGE SCALE GENOMIC DNA]</scope>
    <source>
        <strain evidence="3 4">CCMP1545</strain>
    </source>
</reference>
<dbReference type="EMBL" id="GG663737">
    <property type="protein sequence ID" value="EEH58807.1"/>
    <property type="molecule type" value="Genomic_DNA"/>
</dbReference>